<dbReference type="EMBL" id="CP003479">
    <property type="protein sequence ID" value="AFI03520.1"/>
    <property type="molecule type" value="Genomic_DNA"/>
</dbReference>
<dbReference type="KEGG" id="hce:HCW_01135"/>
<name>I0EKQ1_HELC0</name>
<accession>I0EKQ1</accession>
<organism evidence="2 3">
    <name type="scientific">Helicobacter cetorum (strain ATCC BAA-429 / MIT 00-7128)</name>
    <dbReference type="NCBI Taxonomy" id="182217"/>
    <lineage>
        <taxon>Bacteria</taxon>
        <taxon>Pseudomonadati</taxon>
        <taxon>Campylobacterota</taxon>
        <taxon>Epsilonproteobacteria</taxon>
        <taxon>Campylobacterales</taxon>
        <taxon>Helicobacteraceae</taxon>
        <taxon>Helicobacter</taxon>
    </lineage>
</organism>
<dbReference type="GO" id="GO:0003824">
    <property type="term" value="F:catalytic activity"/>
    <property type="evidence" value="ECO:0007669"/>
    <property type="project" value="InterPro"/>
</dbReference>
<dbReference type="Proteomes" id="UP000005010">
    <property type="component" value="Chromosome"/>
</dbReference>
<dbReference type="STRING" id="182217.HCW_01135"/>
<dbReference type="SUPFAM" id="SSF52402">
    <property type="entry name" value="Adenine nucleotide alpha hydrolases-like"/>
    <property type="match status" value="1"/>
</dbReference>
<dbReference type="InterPro" id="IPR014729">
    <property type="entry name" value="Rossmann-like_a/b/a_fold"/>
</dbReference>
<sequence>MLHRVSPKAYDSSYCVIDIRSKQAYLNEHVQGSINFQTFEEVCDFINQQVGQVTPPPPTNHNQNLKILLACFSSFKAREMALRLENEFKNIDIGYLDGSLLELKDYALFERLDECLLSQIKTTKDALKKRYLEHKKAWVVAFSGGKDSSCVLQLLYELLCNLPKEMLNPTYAIVSNTLVESPVVEKYLLNLIESIQKDANARGLPFEIKLVEPNANEQFFTNLIGKGYPSPTRFFRWCTDRLKIRPAQRAIEQIIAKHGSCILLLGVRSNESSLRKKSVEKRVVSEEGFSKHDYYPNTLIYRPIVDWSLDDVWGYLSHFNMPKWNKSHEELFSLYSKASNDECQFILDTNTKSCGGSRFGCWVCTLVNEDKSLQGFIKNGETHLQPLNDFRNFIKEIREQQEYRSDFKKDGNYAPGPFTKNARMLILRRLLECEREYQLRSNTSHQLISDSELEMIAKIWQKEFGTEREFIDITKEFERMSNYQEEKVELLHSEIFEEEKIENSNLVKEIIKEAIKLSHGTDLGSLKAIIEAMVDNHTNKVEEF</sequence>
<dbReference type="InterPro" id="IPR017598">
    <property type="entry name" value="SulphurTrfase_DndC"/>
</dbReference>
<dbReference type="InterPro" id="IPR002500">
    <property type="entry name" value="PAPS_reduct_dom"/>
</dbReference>
<dbReference type="PATRIC" id="fig|182217.3.peg.236"/>
<keyword evidence="3" id="KW-1185">Reference proteome</keyword>
<dbReference type="InterPro" id="IPR036873">
    <property type="entry name" value="Rhodanese-like_dom_sf"/>
</dbReference>
<dbReference type="PANTHER" id="PTHR43196:SF2">
    <property type="entry name" value="PHOSPHOADENOSINE PHOSPHOSULFATE REDUCTASE"/>
    <property type="match status" value="1"/>
</dbReference>
<feature type="domain" description="Rhodanese" evidence="1">
    <location>
        <begin position="10"/>
        <end position="110"/>
    </location>
</feature>
<protein>
    <submittedName>
        <fullName evidence="2">Phosphoadenosine phosphosulfate reductase</fullName>
    </submittedName>
</protein>
<dbReference type="eggNOG" id="COG0175">
    <property type="taxonomic scope" value="Bacteria"/>
</dbReference>
<evidence type="ECO:0000259" key="1">
    <source>
        <dbReference type="PROSITE" id="PS50206"/>
    </source>
</evidence>
<dbReference type="HOGENOM" id="CLU_027799_2_1_7"/>
<dbReference type="Pfam" id="PF01507">
    <property type="entry name" value="PAPS_reduct"/>
    <property type="match status" value="1"/>
</dbReference>
<dbReference type="PANTHER" id="PTHR43196">
    <property type="entry name" value="SULFATE ADENYLYLTRANSFERASE SUBUNIT 2"/>
    <property type="match status" value="1"/>
</dbReference>
<dbReference type="RefSeq" id="WP_014660393.1">
    <property type="nucleotide sequence ID" value="NC_017737.1"/>
</dbReference>
<gene>
    <name evidence="2" type="ordered locus">HCW_01135</name>
</gene>
<dbReference type="PROSITE" id="PS50206">
    <property type="entry name" value="RHODANESE_3"/>
    <property type="match status" value="1"/>
</dbReference>
<dbReference type="Gene3D" id="3.40.250.10">
    <property type="entry name" value="Rhodanese-like domain"/>
    <property type="match status" value="1"/>
</dbReference>
<dbReference type="InterPro" id="IPR050128">
    <property type="entry name" value="Sulfate_adenylyltrnsfr_sub2"/>
</dbReference>
<proteinExistence type="predicted"/>
<dbReference type="InterPro" id="IPR001763">
    <property type="entry name" value="Rhodanese-like_dom"/>
</dbReference>
<evidence type="ECO:0000313" key="2">
    <source>
        <dbReference type="EMBL" id="AFI03520.1"/>
    </source>
</evidence>
<dbReference type="SUPFAM" id="SSF52821">
    <property type="entry name" value="Rhodanese/Cell cycle control phosphatase"/>
    <property type="match status" value="1"/>
</dbReference>
<dbReference type="NCBIfam" id="TIGR03183">
    <property type="entry name" value="DNA_S_dndC"/>
    <property type="match status" value="1"/>
</dbReference>
<evidence type="ECO:0000313" key="3">
    <source>
        <dbReference type="Proteomes" id="UP000005010"/>
    </source>
</evidence>
<dbReference type="AlphaFoldDB" id="I0EKQ1"/>
<dbReference type="Gene3D" id="3.40.50.620">
    <property type="entry name" value="HUPs"/>
    <property type="match status" value="1"/>
</dbReference>
<reference evidence="3" key="1">
    <citation type="submission" date="2012-04" db="EMBL/GenBank/DDBJ databases">
        <title>Complete genome sequence of Helicobacter cetorum strain MIT 00-7128.</title>
        <authorList>
            <person name="Kersulyte D."/>
            <person name="Berg D.E."/>
        </authorList>
    </citation>
    <scope>NUCLEOTIDE SEQUENCE [LARGE SCALE GENOMIC DNA]</scope>
    <source>
        <strain evidence="3">MIT 00-7128</strain>
    </source>
</reference>
<dbReference type="Pfam" id="PF00581">
    <property type="entry name" value="Rhodanese"/>
    <property type="match status" value="1"/>
</dbReference>